<gene>
    <name evidence="2" type="ORF">DYB32_003740</name>
    <name evidence="1" type="ORF">H310_08046</name>
</gene>
<organism evidence="1">
    <name type="scientific">Aphanomyces invadans</name>
    <dbReference type="NCBI Taxonomy" id="157072"/>
    <lineage>
        <taxon>Eukaryota</taxon>
        <taxon>Sar</taxon>
        <taxon>Stramenopiles</taxon>
        <taxon>Oomycota</taxon>
        <taxon>Saprolegniomycetes</taxon>
        <taxon>Saprolegniales</taxon>
        <taxon>Verrucalvaceae</taxon>
        <taxon>Aphanomyces</taxon>
    </lineage>
</organism>
<dbReference type="VEuPathDB" id="FungiDB:H310_08046"/>
<sequence>MVRFTASQGADAIAKATKGFDDLVLFSHVYVDQDKKKYSSTAQPTTTSSFAVHHATVVGTVDVLSANDAVLPSHVELTTQLSALTPDNVITVQYSVVKSPVPFVRDRDAIFTQVRRHFVDSKGRPCYAWYRTSLPAEVETTPPIQQCVRATIHSWGSVLVQVTPHTLTHFTVIDIDWSGNVSTWVASRLTSKLVGPLASMSAASGKHPAASPTQVARKHGPRSHRCSMCRTKPLGKCNSCVACGHVVCAACSDLSLTAPRCLACVVGMRKRNASIASSTDTILSSSMVSYEFDGVSPTPVAQTTAAPSCKSTRSHLMGRRHMDKLWTTAKLNPVTDLGYVAEQYPNV</sequence>
<reference evidence="1" key="1">
    <citation type="submission" date="2013-12" db="EMBL/GenBank/DDBJ databases">
        <title>The Genome Sequence of Aphanomyces invadans NJM9701.</title>
        <authorList>
            <consortium name="The Broad Institute Genomics Platform"/>
            <person name="Russ C."/>
            <person name="Tyler B."/>
            <person name="van West P."/>
            <person name="Dieguez-Uribeondo J."/>
            <person name="Young S.K."/>
            <person name="Zeng Q."/>
            <person name="Gargeya S."/>
            <person name="Fitzgerald M."/>
            <person name="Abouelleil A."/>
            <person name="Alvarado L."/>
            <person name="Chapman S.B."/>
            <person name="Gainer-Dewar J."/>
            <person name="Goldberg J."/>
            <person name="Griggs A."/>
            <person name="Gujja S."/>
            <person name="Hansen M."/>
            <person name="Howarth C."/>
            <person name="Imamovic A."/>
            <person name="Ireland A."/>
            <person name="Larimer J."/>
            <person name="McCowan C."/>
            <person name="Murphy C."/>
            <person name="Pearson M."/>
            <person name="Poon T.W."/>
            <person name="Priest M."/>
            <person name="Roberts A."/>
            <person name="Saif S."/>
            <person name="Shea T."/>
            <person name="Sykes S."/>
            <person name="Wortman J."/>
            <person name="Nusbaum C."/>
            <person name="Birren B."/>
        </authorList>
    </citation>
    <scope>NUCLEOTIDE SEQUENCE [LARGE SCALE GENOMIC DNA]</scope>
    <source>
        <strain evidence="1">NJM9701</strain>
    </source>
</reference>
<protein>
    <recommendedName>
        <fullName evidence="4">START domain-containing protein</fullName>
    </recommendedName>
</protein>
<accession>A0A024TZA3</accession>
<reference evidence="2 3" key="2">
    <citation type="submission" date="2018-08" db="EMBL/GenBank/DDBJ databases">
        <title>Aphanomyces genome sequencing and annotation.</title>
        <authorList>
            <person name="Minardi D."/>
            <person name="Oidtmann B."/>
            <person name="Van Der Giezen M."/>
            <person name="Studholme D.J."/>
        </authorList>
    </citation>
    <scope>NUCLEOTIDE SEQUENCE [LARGE SCALE GENOMIC DNA]</scope>
    <source>
        <strain evidence="2 3">NJM0002</strain>
    </source>
</reference>
<dbReference type="Proteomes" id="UP000285060">
    <property type="component" value="Unassembled WGS sequence"/>
</dbReference>
<evidence type="ECO:0000313" key="3">
    <source>
        <dbReference type="Proteomes" id="UP000285060"/>
    </source>
</evidence>
<evidence type="ECO:0000313" key="2">
    <source>
        <dbReference type="EMBL" id="RHY31122.1"/>
    </source>
</evidence>
<evidence type="ECO:0008006" key="4">
    <source>
        <dbReference type="Google" id="ProtNLM"/>
    </source>
</evidence>
<dbReference type="RefSeq" id="XP_008871870.1">
    <property type="nucleotide sequence ID" value="XM_008873648.1"/>
</dbReference>
<name>A0A024TZA3_9STRA</name>
<evidence type="ECO:0000313" key="1">
    <source>
        <dbReference type="EMBL" id="ETV99314.1"/>
    </source>
</evidence>
<dbReference type="SUPFAM" id="SSF55961">
    <property type="entry name" value="Bet v1-like"/>
    <property type="match status" value="1"/>
</dbReference>
<proteinExistence type="predicted"/>
<dbReference type="EMBL" id="KI913967">
    <property type="protein sequence ID" value="ETV99314.1"/>
    <property type="molecule type" value="Genomic_DNA"/>
</dbReference>
<dbReference type="OrthoDB" id="79742at2759"/>
<dbReference type="InterPro" id="IPR023393">
    <property type="entry name" value="START-like_dom_sf"/>
</dbReference>
<dbReference type="GeneID" id="20085096"/>
<dbReference type="AlphaFoldDB" id="A0A024TZA3"/>
<keyword evidence="3" id="KW-1185">Reference proteome</keyword>
<dbReference type="EMBL" id="QUSY01000242">
    <property type="protein sequence ID" value="RHY31122.1"/>
    <property type="molecule type" value="Genomic_DNA"/>
</dbReference>
<dbReference type="Gene3D" id="3.30.530.20">
    <property type="match status" value="1"/>
</dbReference>